<accession>A0A2B4RJ01</accession>
<keyword evidence="4" id="KW-1185">Reference proteome</keyword>
<dbReference type="PANTHER" id="PTHR31836">
    <property type="match status" value="1"/>
</dbReference>
<gene>
    <name evidence="3" type="primary">yoaJ</name>
    <name evidence="3" type="ORF">AWC38_SpisGene19278</name>
</gene>
<feature type="transmembrane region" description="Helical" evidence="2">
    <location>
        <begin position="47"/>
        <end position="70"/>
    </location>
</feature>
<dbReference type="EMBL" id="LSMT01000545">
    <property type="protein sequence ID" value="PFX16460.1"/>
    <property type="molecule type" value="Genomic_DNA"/>
</dbReference>
<dbReference type="AlphaFoldDB" id="A0A2B4RJ01"/>
<dbReference type="InterPro" id="IPR036908">
    <property type="entry name" value="RlpA-like_sf"/>
</dbReference>
<evidence type="ECO:0000313" key="3">
    <source>
        <dbReference type="EMBL" id="PFX16460.1"/>
    </source>
</evidence>
<keyword evidence="2" id="KW-0472">Membrane</keyword>
<dbReference type="OrthoDB" id="406505at2759"/>
<dbReference type="SUPFAM" id="SSF49590">
    <property type="entry name" value="PHL pollen allergen"/>
    <property type="match status" value="1"/>
</dbReference>
<evidence type="ECO:0000313" key="4">
    <source>
        <dbReference type="Proteomes" id="UP000225706"/>
    </source>
</evidence>
<reference evidence="4" key="1">
    <citation type="journal article" date="2017" name="bioRxiv">
        <title>Comparative analysis of the genomes of Stylophora pistillata and Acropora digitifera provides evidence for extensive differences between species of corals.</title>
        <authorList>
            <person name="Voolstra C.R."/>
            <person name="Li Y."/>
            <person name="Liew Y.J."/>
            <person name="Baumgarten S."/>
            <person name="Zoccola D."/>
            <person name="Flot J.-F."/>
            <person name="Tambutte S."/>
            <person name="Allemand D."/>
            <person name="Aranda M."/>
        </authorList>
    </citation>
    <scope>NUCLEOTIDE SEQUENCE [LARGE SCALE GENOMIC DNA]</scope>
</reference>
<keyword evidence="2" id="KW-0812">Transmembrane</keyword>
<proteinExistence type="predicted"/>
<keyword evidence="1" id="KW-0732">Signal</keyword>
<dbReference type="Gene3D" id="2.40.40.10">
    <property type="entry name" value="RlpA-like domain"/>
    <property type="match status" value="1"/>
</dbReference>
<dbReference type="STRING" id="50429.A0A2B4RJ01"/>
<protein>
    <submittedName>
        <fullName evidence="3">Expansin-YoaJ</fullName>
    </submittedName>
</protein>
<dbReference type="Gene3D" id="2.60.40.760">
    <property type="entry name" value="Expansin, cellulose-binding-like domain"/>
    <property type="match status" value="1"/>
</dbReference>
<evidence type="ECO:0000256" key="2">
    <source>
        <dbReference type="SAM" id="Phobius"/>
    </source>
</evidence>
<evidence type="ECO:0000256" key="1">
    <source>
        <dbReference type="ARBA" id="ARBA00022729"/>
    </source>
</evidence>
<name>A0A2B4RJ01_STYPI</name>
<dbReference type="CDD" id="cd22271">
    <property type="entry name" value="DPBB_EXP_N-like"/>
    <property type="match status" value="1"/>
</dbReference>
<dbReference type="SUPFAM" id="SSF50685">
    <property type="entry name" value="Barwin-like endoglucanases"/>
    <property type="match status" value="1"/>
</dbReference>
<dbReference type="Proteomes" id="UP000225706">
    <property type="component" value="Unassembled WGS sequence"/>
</dbReference>
<organism evidence="3 4">
    <name type="scientific">Stylophora pistillata</name>
    <name type="common">Smooth cauliflower coral</name>
    <dbReference type="NCBI Taxonomy" id="50429"/>
    <lineage>
        <taxon>Eukaryota</taxon>
        <taxon>Metazoa</taxon>
        <taxon>Cnidaria</taxon>
        <taxon>Anthozoa</taxon>
        <taxon>Hexacorallia</taxon>
        <taxon>Scleractinia</taxon>
        <taxon>Astrocoeniina</taxon>
        <taxon>Pocilloporidae</taxon>
        <taxon>Stylophora</taxon>
    </lineage>
</organism>
<dbReference type="InterPro" id="IPR051477">
    <property type="entry name" value="Expansin_CellWall"/>
</dbReference>
<keyword evidence="2" id="KW-1133">Transmembrane helix</keyword>
<sequence length="317" mass="35188">MANIVRVYVCPGLNKRPSLSQLKQEKERKVLRLPAVTCIEMGHTPKMFIFLVVLAYFAIAIEAGTTLSNVKETYNRFKYKIFDVDATYYGNQGGRRKCTFNPLSPKILNAIRRNNWIVVAAAPGTYQESVGCGMCVEITGTGKGSGASPIKGKRKAMIVDRCPGCRNKALDFAVAGDGRWKIHYRAIDCPTLGGRKGKIQFRFQGSNPYFIKLQERNTKIPTAGMEILVNGKYHCMKRASDNFYIATGKTKTPLTIRLTAVNGQQATTRIPEIRNNFDFTSWVQFKGFKSGPGPNGIKCFGQGNRHPYPAGGMRPGK</sequence>
<comment type="caution">
    <text evidence="3">The sequence shown here is derived from an EMBL/GenBank/DDBJ whole genome shotgun (WGS) entry which is preliminary data.</text>
</comment>
<dbReference type="InterPro" id="IPR036749">
    <property type="entry name" value="Expansin_CBD_sf"/>
</dbReference>
<dbReference type="PANTHER" id="PTHR31836:SF28">
    <property type="entry name" value="SRCR DOMAIN-CONTAINING PROTEIN-RELATED"/>
    <property type="match status" value="1"/>
</dbReference>